<proteinExistence type="predicted"/>
<dbReference type="AlphaFoldDB" id="A0A0F8XD16"/>
<gene>
    <name evidence="1" type="ORF">LCGC14_3169590</name>
</gene>
<evidence type="ECO:0000313" key="1">
    <source>
        <dbReference type="EMBL" id="KKK40129.1"/>
    </source>
</evidence>
<dbReference type="EMBL" id="LAZR01070503">
    <property type="protein sequence ID" value="KKK40129.1"/>
    <property type="molecule type" value="Genomic_DNA"/>
</dbReference>
<comment type="caution">
    <text evidence="1">The sequence shown here is derived from an EMBL/GenBank/DDBJ whole genome shotgun (WGS) entry which is preliminary data.</text>
</comment>
<sequence length="53" mass="5740">LTIKNFTQGLSSLTVSASLPAGQTMTEINQQIFTLMGQPEKLAEFINLKAKGE</sequence>
<feature type="non-terminal residue" evidence="1">
    <location>
        <position position="1"/>
    </location>
</feature>
<organism evidence="1">
    <name type="scientific">marine sediment metagenome</name>
    <dbReference type="NCBI Taxonomy" id="412755"/>
    <lineage>
        <taxon>unclassified sequences</taxon>
        <taxon>metagenomes</taxon>
        <taxon>ecological metagenomes</taxon>
    </lineage>
</organism>
<accession>A0A0F8XD16</accession>
<name>A0A0F8XD16_9ZZZZ</name>
<protein>
    <submittedName>
        <fullName evidence="1">Uncharacterized protein</fullName>
    </submittedName>
</protein>
<reference evidence="1" key="1">
    <citation type="journal article" date="2015" name="Nature">
        <title>Complex archaea that bridge the gap between prokaryotes and eukaryotes.</title>
        <authorList>
            <person name="Spang A."/>
            <person name="Saw J.H."/>
            <person name="Jorgensen S.L."/>
            <person name="Zaremba-Niedzwiedzka K."/>
            <person name="Martijn J."/>
            <person name="Lind A.E."/>
            <person name="van Eijk R."/>
            <person name="Schleper C."/>
            <person name="Guy L."/>
            <person name="Ettema T.J."/>
        </authorList>
    </citation>
    <scope>NUCLEOTIDE SEQUENCE</scope>
</reference>